<evidence type="ECO:0000259" key="1">
    <source>
        <dbReference type="PROSITE" id="PS50943"/>
    </source>
</evidence>
<proteinExistence type="predicted"/>
<dbReference type="SMART" id="SM00530">
    <property type="entry name" value="HTH_XRE"/>
    <property type="match status" value="1"/>
</dbReference>
<dbReference type="InterPro" id="IPR001387">
    <property type="entry name" value="Cro/C1-type_HTH"/>
</dbReference>
<feature type="domain" description="HTH cro/C1-type" evidence="1">
    <location>
        <begin position="12"/>
        <end position="66"/>
    </location>
</feature>
<dbReference type="AlphaFoldDB" id="A0A837DTJ7"/>
<dbReference type="CDD" id="cd00093">
    <property type="entry name" value="HTH_XRE"/>
    <property type="match status" value="1"/>
</dbReference>
<protein>
    <recommendedName>
        <fullName evidence="1">HTH cro/C1-type domain-containing protein</fullName>
    </recommendedName>
</protein>
<dbReference type="InterPro" id="IPR010982">
    <property type="entry name" value="Lambda_DNA-bd_dom_sf"/>
</dbReference>
<dbReference type="Pfam" id="PF13560">
    <property type="entry name" value="HTH_31"/>
    <property type="match status" value="1"/>
</dbReference>
<gene>
    <name evidence="2" type="ORF">LRN_0694</name>
</gene>
<dbReference type="GO" id="GO:0003677">
    <property type="term" value="F:DNA binding"/>
    <property type="evidence" value="ECO:0007669"/>
    <property type="project" value="InterPro"/>
</dbReference>
<dbReference type="EMBL" id="AWYA01000104">
    <property type="protein sequence ID" value="KIC04436.1"/>
    <property type="molecule type" value="Genomic_DNA"/>
</dbReference>
<dbReference type="Proteomes" id="UP000031011">
    <property type="component" value="Unassembled WGS sequence"/>
</dbReference>
<evidence type="ECO:0000313" key="3">
    <source>
        <dbReference type="Proteomes" id="UP000031011"/>
    </source>
</evidence>
<evidence type="ECO:0000313" key="2">
    <source>
        <dbReference type="EMBL" id="KIC04436.1"/>
    </source>
</evidence>
<dbReference type="SUPFAM" id="SSF47413">
    <property type="entry name" value="lambda repressor-like DNA-binding domains"/>
    <property type="match status" value="1"/>
</dbReference>
<organism evidence="2 3">
    <name type="scientific">Ligilactobacillus ruminis DPC 6832</name>
    <dbReference type="NCBI Taxonomy" id="1402208"/>
    <lineage>
        <taxon>Bacteria</taxon>
        <taxon>Bacillati</taxon>
        <taxon>Bacillota</taxon>
        <taxon>Bacilli</taxon>
        <taxon>Lactobacillales</taxon>
        <taxon>Lactobacillaceae</taxon>
        <taxon>Ligilactobacillus</taxon>
    </lineage>
</organism>
<accession>A0A837DTJ7</accession>
<sequence>MSKGDDNMKMTLKALRILYGLTQKEAGKMIGVSEAKWRSYENCKSFPQVPVIEKISEVFGINYDDIIFTSSALQLNCRVKNCNK</sequence>
<comment type="caution">
    <text evidence="2">The sequence shown here is derived from an EMBL/GenBank/DDBJ whole genome shotgun (WGS) entry which is preliminary data.</text>
</comment>
<reference evidence="2 3" key="1">
    <citation type="journal article" date="2015" name="BMC Microbiol.">
        <title>Lactobacillus ruminis strains cluster according to their mammalian gut source.</title>
        <authorList>
            <person name="O' Donnell M.M."/>
            <person name="Harris H.M."/>
            <person name="Lynch D.B."/>
            <person name="Ross R.P."/>
            <person name="O'Toole P.W."/>
        </authorList>
    </citation>
    <scope>NUCLEOTIDE SEQUENCE [LARGE SCALE GENOMIC DNA]</scope>
    <source>
        <strain evidence="2 3">DPC 6832</strain>
    </source>
</reference>
<dbReference type="PROSITE" id="PS50943">
    <property type="entry name" value="HTH_CROC1"/>
    <property type="match status" value="1"/>
</dbReference>
<dbReference type="Gene3D" id="1.10.260.40">
    <property type="entry name" value="lambda repressor-like DNA-binding domains"/>
    <property type="match status" value="1"/>
</dbReference>
<name>A0A837DTJ7_9LACO</name>